<name>A0A918IIB0_9ACTN</name>
<evidence type="ECO:0000313" key="2">
    <source>
        <dbReference type="Proteomes" id="UP000618795"/>
    </source>
</evidence>
<sequence length="124" mass="13640">MDDNESGTTWNITGSQGFIAGSQSNFTQNNNHSTGFRVEDVTTLVEMIRRNGDLLELPDAQREELIQDAEVLEDEATSSHPDEGRMRKIARRIREILTSAPTDSMVQQMLLSAFNQGIGSALGG</sequence>
<evidence type="ECO:0000313" key="1">
    <source>
        <dbReference type="EMBL" id="GGV13240.1"/>
    </source>
</evidence>
<reference evidence="1" key="1">
    <citation type="journal article" date="2014" name="Int. J. Syst. Evol. Microbiol.">
        <title>Complete genome sequence of Corynebacterium casei LMG S-19264T (=DSM 44701T), isolated from a smear-ripened cheese.</title>
        <authorList>
            <consortium name="US DOE Joint Genome Institute (JGI-PGF)"/>
            <person name="Walter F."/>
            <person name="Albersmeier A."/>
            <person name="Kalinowski J."/>
            <person name="Ruckert C."/>
        </authorList>
    </citation>
    <scope>NUCLEOTIDE SEQUENCE</scope>
    <source>
        <strain evidence="1">JCM 4369</strain>
    </source>
</reference>
<keyword evidence="2" id="KW-1185">Reference proteome</keyword>
<dbReference type="EMBL" id="BMTD01000015">
    <property type="protein sequence ID" value="GGV13240.1"/>
    <property type="molecule type" value="Genomic_DNA"/>
</dbReference>
<gene>
    <name evidence="1" type="ORF">GCM10010260_60290</name>
</gene>
<protein>
    <submittedName>
        <fullName evidence="1">Uncharacterized protein</fullName>
    </submittedName>
</protein>
<dbReference type="RefSeq" id="WP_191876619.1">
    <property type="nucleotide sequence ID" value="NZ_BMTD01000015.1"/>
</dbReference>
<comment type="caution">
    <text evidence="1">The sequence shown here is derived from an EMBL/GenBank/DDBJ whole genome shotgun (WGS) entry which is preliminary data.</text>
</comment>
<accession>A0A918IIB0</accession>
<dbReference type="AlphaFoldDB" id="A0A918IIB0"/>
<dbReference type="Proteomes" id="UP000618795">
    <property type="component" value="Unassembled WGS sequence"/>
</dbReference>
<proteinExistence type="predicted"/>
<organism evidence="1 2">
    <name type="scientific">Streptomyces filipinensis</name>
    <dbReference type="NCBI Taxonomy" id="66887"/>
    <lineage>
        <taxon>Bacteria</taxon>
        <taxon>Bacillati</taxon>
        <taxon>Actinomycetota</taxon>
        <taxon>Actinomycetes</taxon>
        <taxon>Kitasatosporales</taxon>
        <taxon>Streptomycetaceae</taxon>
        <taxon>Streptomyces</taxon>
    </lineage>
</organism>
<reference evidence="1" key="2">
    <citation type="submission" date="2020-09" db="EMBL/GenBank/DDBJ databases">
        <authorList>
            <person name="Sun Q."/>
            <person name="Ohkuma M."/>
        </authorList>
    </citation>
    <scope>NUCLEOTIDE SEQUENCE</scope>
    <source>
        <strain evidence="1">JCM 4369</strain>
    </source>
</reference>